<protein>
    <submittedName>
        <fullName evidence="2">Monooxygenase</fullName>
    </submittedName>
</protein>
<keyword evidence="3" id="KW-1185">Reference proteome</keyword>
<dbReference type="Pfam" id="PF01494">
    <property type="entry name" value="FAD_binding_3"/>
    <property type="match status" value="1"/>
</dbReference>
<evidence type="ECO:0000313" key="2">
    <source>
        <dbReference type="EMBL" id="BCK55776.1"/>
    </source>
</evidence>
<proteinExistence type="predicted"/>
<keyword evidence="2" id="KW-0503">Monooxygenase</keyword>
<dbReference type="InterPro" id="IPR002938">
    <property type="entry name" value="FAD-bd"/>
</dbReference>
<dbReference type="InterPro" id="IPR051704">
    <property type="entry name" value="FAD_aromatic-hydroxylase"/>
</dbReference>
<gene>
    <name evidence="2" type="ORF">NWFMUON74_35480</name>
</gene>
<evidence type="ECO:0000313" key="3">
    <source>
        <dbReference type="Proteomes" id="UP000516173"/>
    </source>
</evidence>
<feature type="domain" description="FAD-binding" evidence="1">
    <location>
        <begin position="10"/>
        <end position="347"/>
    </location>
</feature>
<dbReference type="SUPFAM" id="SSF51905">
    <property type="entry name" value="FAD/NAD(P)-binding domain"/>
    <property type="match status" value="1"/>
</dbReference>
<name>A0A7G1KMG2_9NOCA</name>
<dbReference type="InterPro" id="IPR036188">
    <property type="entry name" value="FAD/NAD-bd_sf"/>
</dbReference>
<dbReference type="RefSeq" id="WP_187682967.1">
    <property type="nucleotide sequence ID" value="NZ_AP023396.1"/>
</dbReference>
<dbReference type="Gene3D" id="3.30.9.10">
    <property type="entry name" value="D-Amino Acid Oxidase, subunit A, domain 2"/>
    <property type="match status" value="1"/>
</dbReference>
<evidence type="ECO:0000259" key="1">
    <source>
        <dbReference type="Pfam" id="PF01494"/>
    </source>
</evidence>
<dbReference type="PRINTS" id="PR00420">
    <property type="entry name" value="RNGMNOXGNASE"/>
</dbReference>
<organism evidence="2 3">
    <name type="scientific">Nocardia wallacei</name>
    <dbReference type="NCBI Taxonomy" id="480035"/>
    <lineage>
        <taxon>Bacteria</taxon>
        <taxon>Bacillati</taxon>
        <taxon>Actinomycetota</taxon>
        <taxon>Actinomycetes</taxon>
        <taxon>Mycobacteriales</taxon>
        <taxon>Nocardiaceae</taxon>
        <taxon>Nocardia</taxon>
    </lineage>
</organism>
<sequence>MTASAPLPHVLVSGGGIAGNAVALQLLRAGARVTVLERADAPRPGGQAVDLRGPSREVAERMGLMPGIRKYQLQELGMAYVDARGREFATMPMEMFDGKGPVAEIEITRGDLNQVLLDEVTGAGGELDYRYGDWIEALRQDDTGVEVTCASGRTGRFDLVVGADGVHSATRRLAFGPEERFATFLGGYGAFFTIPTPPDVRPGWFAMYRMRSVALGIRPDGDPSTAKAMITVRMDANPALRRDVSAQHRLIRDMLAGGGWHAPLVLEAMRTTPDFYFDELARIDMPTLSAGRVTLAGDAGYCGSPMTGMGTAMALVGAYILAGEIASTPDDLPAALARYEEKVTPFLAEAKQMPGGGIKMMLPHTRIGAALSRTSARVMMSRPLRPVMMKAFFSDTDSYELPTY</sequence>
<dbReference type="GO" id="GO:0071949">
    <property type="term" value="F:FAD binding"/>
    <property type="evidence" value="ECO:0007669"/>
    <property type="project" value="InterPro"/>
</dbReference>
<dbReference type="KEGG" id="nwl:NWFMUON74_35480"/>
<dbReference type="Proteomes" id="UP000516173">
    <property type="component" value="Chromosome"/>
</dbReference>
<dbReference type="GO" id="GO:0004497">
    <property type="term" value="F:monooxygenase activity"/>
    <property type="evidence" value="ECO:0007669"/>
    <property type="project" value="UniProtKB-KW"/>
</dbReference>
<dbReference type="GeneID" id="80348075"/>
<dbReference type="PANTHER" id="PTHR46865:SF2">
    <property type="entry name" value="MONOOXYGENASE"/>
    <property type="match status" value="1"/>
</dbReference>
<dbReference type="PANTHER" id="PTHR46865">
    <property type="entry name" value="OXIDOREDUCTASE-RELATED"/>
    <property type="match status" value="1"/>
</dbReference>
<keyword evidence="2" id="KW-0560">Oxidoreductase</keyword>
<reference evidence="2 3" key="1">
    <citation type="submission" date="2020-08" db="EMBL/GenBank/DDBJ databases">
        <title>Genome Sequencing of Nocardia wallacei strain FMUON74 and assembly.</title>
        <authorList>
            <person name="Toyokawa M."/>
            <person name="Uesaka K."/>
        </authorList>
    </citation>
    <scope>NUCLEOTIDE SEQUENCE [LARGE SCALE GENOMIC DNA]</scope>
    <source>
        <strain evidence="2 3">FMUON74</strain>
    </source>
</reference>
<dbReference type="EMBL" id="AP023396">
    <property type="protein sequence ID" value="BCK55776.1"/>
    <property type="molecule type" value="Genomic_DNA"/>
</dbReference>
<accession>A0A7G1KMG2</accession>
<dbReference type="Gene3D" id="3.50.50.60">
    <property type="entry name" value="FAD/NAD(P)-binding domain"/>
    <property type="match status" value="1"/>
</dbReference>
<dbReference type="AlphaFoldDB" id="A0A7G1KMG2"/>